<dbReference type="AlphaFoldDB" id="A0A9N8ZQC6"/>
<protein>
    <submittedName>
        <fullName evidence="1">12445_t:CDS:1</fullName>
    </submittedName>
</protein>
<comment type="caution">
    <text evidence="1">The sequence shown here is derived from an EMBL/GenBank/DDBJ whole genome shotgun (WGS) entry which is preliminary data.</text>
</comment>
<accession>A0A9N8ZQC6</accession>
<keyword evidence="2" id="KW-1185">Reference proteome</keyword>
<dbReference type="EMBL" id="CAJVPP010000689">
    <property type="protein sequence ID" value="CAG8504213.1"/>
    <property type="molecule type" value="Genomic_DNA"/>
</dbReference>
<dbReference type="Proteomes" id="UP000789375">
    <property type="component" value="Unassembled WGS sequence"/>
</dbReference>
<organism evidence="1 2">
    <name type="scientific">Funneliformis mosseae</name>
    <name type="common">Endomycorrhizal fungus</name>
    <name type="synonym">Glomus mosseae</name>
    <dbReference type="NCBI Taxonomy" id="27381"/>
    <lineage>
        <taxon>Eukaryota</taxon>
        <taxon>Fungi</taxon>
        <taxon>Fungi incertae sedis</taxon>
        <taxon>Mucoromycota</taxon>
        <taxon>Glomeromycotina</taxon>
        <taxon>Glomeromycetes</taxon>
        <taxon>Glomerales</taxon>
        <taxon>Glomeraceae</taxon>
        <taxon>Funneliformis</taxon>
    </lineage>
</organism>
<evidence type="ECO:0000313" key="1">
    <source>
        <dbReference type="EMBL" id="CAG8504213.1"/>
    </source>
</evidence>
<gene>
    <name evidence="1" type="ORF">FMOSSE_LOCUS4199</name>
</gene>
<reference evidence="1" key="1">
    <citation type="submission" date="2021-06" db="EMBL/GenBank/DDBJ databases">
        <authorList>
            <person name="Kallberg Y."/>
            <person name="Tangrot J."/>
            <person name="Rosling A."/>
        </authorList>
    </citation>
    <scope>NUCLEOTIDE SEQUENCE</scope>
    <source>
        <strain evidence="1">87-6 pot B 2015</strain>
    </source>
</reference>
<sequence>MYAKVPKCFHRVCDLGRPRVLCGVKVLSPRLFQSQQPACVVWPSDVSVAPVRFMMKLWPTERPGQQFVIPGPLPCPSSFKKEHFVSLLRYLRKSKYPCLASPFLGEMVTGVDECYEETSKF</sequence>
<name>A0A9N8ZQC6_FUNMO</name>
<proteinExistence type="predicted"/>
<evidence type="ECO:0000313" key="2">
    <source>
        <dbReference type="Proteomes" id="UP000789375"/>
    </source>
</evidence>